<protein>
    <submittedName>
        <fullName evidence="1">Uncharacterized protein</fullName>
    </submittedName>
</protein>
<accession>A0A0E9WD69</accession>
<reference evidence="1" key="2">
    <citation type="journal article" date="2015" name="Fish Shellfish Immunol.">
        <title>Early steps in the European eel (Anguilla anguilla)-Vibrio vulnificus interaction in the gills: Role of the RtxA13 toxin.</title>
        <authorList>
            <person name="Callol A."/>
            <person name="Pajuelo D."/>
            <person name="Ebbesson L."/>
            <person name="Teles M."/>
            <person name="MacKenzie S."/>
            <person name="Amaro C."/>
        </authorList>
    </citation>
    <scope>NUCLEOTIDE SEQUENCE</scope>
</reference>
<name>A0A0E9WD69_ANGAN</name>
<sequence>MHFRATAKPFPILATISSIMGRISQV</sequence>
<dbReference type="AlphaFoldDB" id="A0A0E9WD69"/>
<evidence type="ECO:0000313" key="1">
    <source>
        <dbReference type="EMBL" id="JAH87525.1"/>
    </source>
</evidence>
<organism evidence="1">
    <name type="scientific">Anguilla anguilla</name>
    <name type="common">European freshwater eel</name>
    <name type="synonym">Muraena anguilla</name>
    <dbReference type="NCBI Taxonomy" id="7936"/>
    <lineage>
        <taxon>Eukaryota</taxon>
        <taxon>Metazoa</taxon>
        <taxon>Chordata</taxon>
        <taxon>Craniata</taxon>
        <taxon>Vertebrata</taxon>
        <taxon>Euteleostomi</taxon>
        <taxon>Actinopterygii</taxon>
        <taxon>Neopterygii</taxon>
        <taxon>Teleostei</taxon>
        <taxon>Anguilliformes</taxon>
        <taxon>Anguillidae</taxon>
        <taxon>Anguilla</taxon>
    </lineage>
</organism>
<reference evidence="1" key="1">
    <citation type="submission" date="2014-11" db="EMBL/GenBank/DDBJ databases">
        <authorList>
            <person name="Amaro Gonzalez C."/>
        </authorList>
    </citation>
    <scope>NUCLEOTIDE SEQUENCE</scope>
</reference>
<dbReference type="EMBL" id="GBXM01021052">
    <property type="protein sequence ID" value="JAH87525.1"/>
    <property type="molecule type" value="Transcribed_RNA"/>
</dbReference>
<proteinExistence type="predicted"/>